<reference evidence="1" key="1">
    <citation type="journal article" date="2014" name="PLoS ONE">
        <title>Transcriptome-Based Identification of ABC Transporters in the Western Tarnished Plant Bug Lygus hesperus.</title>
        <authorList>
            <person name="Hull J.J."/>
            <person name="Chaney K."/>
            <person name="Geib S.M."/>
            <person name="Fabrick J.A."/>
            <person name="Brent C.S."/>
            <person name="Walsh D."/>
            <person name="Lavine L.C."/>
        </authorList>
    </citation>
    <scope>NUCLEOTIDE SEQUENCE</scope>
</reference>
<proteinExistence type="predicted"/>
<gene>
    <name evidence="1" type="primary">KLF10_0</name>
    <name evidence="1" type="ORF">CM83_104452</name>
</gene>
<accession>A0A0A9Y9C7</accession>
<evidence type="ECO:0000313" key="1">
    <source>
        <dbReference type="EMBL" id="JAG29667.1"/>
    </source>
</evidence>
<protein>
    <submittedName>
        <fullName evidence="1">Krueppel-like factor 10</fullName>
    </submittedName>
</protein>
<organism evidence="1">
    <name type="scientific">Lygus hesperus</name>
    <name type="common">Western plant bug</name>
    <dbReference type="NCBI Taxonomy" id="30085"/>
    <lineage>
        <taxon>Eukaryota</taxon>
        <taxon>Metazoa</taxon>
        <taxon>Ecdysozoa</taxon>
        <taxon>Arthropoda</taxon>
        <taxon>Hexapoda</taxon>
        <taxon>Insecta</taxon>
        <taxon>Pterygota</taxon>
        <taxon>Neoptera</taxon>
        <taxon>Paraneoptera</taxon>
        <taxon>Hemiptera</taxon>
        <taxon>Heteroptera</taxon>
        <taxon>Panheteroptera</taxon>
        <taxon>Cimicomorpha</taxon>
        <taxon>Miridae</taxon>
        <taxon>Mirini</taxon>
        <taxon>Lygus</taxon>
    </lineage>
</organism>
<feature type="non-terminal residue" evidence="1">
    <location>
        <position position="1"/>
    </location>
</feature>
<dbReference type="EMBL" id="GBHO01013937">
    <property type="protein sequence ID" value="JAG29667.1"/>
    <property type="molecule type" value="Transcribed_RNA"/>
</dbReference>
<name>A0A0A9Y9C7_LYGHE</name>
<sequence>KVDEEWVGTLLLAGLPDDYKPLVMGLESSGIKITIKVKLLQDFSKLEIASSIENEEKALLAKKLKPKCQICSKIGHTAKCFKNKNKPGQNYKLESEHGLQI</sequence>
<reference evidence="1" key="2">
    <citation type="submission" date="2014-07" db="EMBL/GenBank/DDBJ databases">
        <authorList>
            <person name="Hull J."/>
        </authorList>
    </citation>
    <scope>NUCLEOTIDE SEQUENCE</scope>
</reference>
<dbReference type="AlphaFoldDB" id="A0A0A9Y9C7"/>